<dbReference type="AlphaFoldDB" id="A0A0E9UMA4"/>
<reference evidence="1" key="2">
    <citation type="journal article" date="2015" name="Fish Shellfish Immunol.">
        <title>Early steps in the European eel (Anguilla anguilla)-Vibrio vulnificus interaction in the gills: Role of the RtxA13 toxin.</title>
        <authorList>
            <person name="Callol A."/>
            <person name="Pajuelo D."/>
            <person name="Ebbesson L."/>
            <person name="Teles M."/>
            <person name="MacKenzie S."/>
            <person name="Amaro C."/>
        </authorList>
    </citation>
    <scope>NUCLEOTIDE SEQUENCE</scope>
</reference>
<evidence type="ECO:0000313" key="1">
    <source>
        <dbReference type="EMBL" id="JAH66979.1"/>
    </source>
</evidence>
<proteinExistence type="predicted"/>
<dbReference type="EMBL" id="GBXM01041598">
    <property type="protein sequence ID" value="JAH66979.1"/>
    <property type="molecule type" value="Transcribed_RNA"/>
</dbReference>
<reference evidence="1" key="1">
    <citation type="submission" date="2014-11" db="EMBL/GenBank/DDBJ databases">
        <authorList>
            <person name="Amaro Gonzalez C."/>
        </authorList>
    </citation>
    <scope>NUCLEOTIDE SEQUENCE</scope>
</reference>
<protein>
    <submittedName>
        <fullName evidence="1">Uncharacterized protein</fullName>
    </submittedName>
</protein>
<accession>A0A0E9UMA4</accession>
<organism evidence="1">
    <name type="scientific">Anguilla anguilla</name>
    <name type="common">European freshwater eel</name>
    <name type="synonym">Muraena anguilla</name>
    <dbReference type="NCBI Taxonomy" id="7936"/>
    <lineage>
        <taxon>Eukaryota</taxon>
        <taxon>Metazoa</taxon>
        <taxon>Chordata</taxon>
        <taxon>Craniata</taxon>
        <taxon>Vertebrata</taxon>
        <taxon>Euteleostomi</taxon>
        <taxon>Actinopterygii</taxon>
        <taxon>Neopterygii</taxon>
        <taxon>Teleostei</taxon>
        <taxon>Anguilliformes</taxon>
        <taxon>Anguillidae</taxon>
        <taxon>Anguilla</taxon>
    </lineage>
</organism>
<name>A0A0E9UMA4_ANGAN</name>
<sequence>MTSSGDGGRLSFLKSGVEVARHRISLRLPSGLGNYLPP</sequence>